<dbReference type="SUPFAM" id="SSF47413">
    <property type="entry name" value="lambda repressor-like DNA-binding domains"/>
    <property type="match status" value="1"/>
</dbReference>
<dbReference type="InterPro" id="IPR000843">
    <property type="entry name" value="HTH_LacI"/>
</dbReference>
<dbReference type="SMART" id="SM00354">
    <property type="entry name" value="HTH_LACI"/>
    <property type="match status" value="1"/>
</dbReference>
<dbReference type="SUPFAM" id="SSF53822">
    <property type="entry name" value="Periplasmic binding protein-like I"/>
    <property type="match status" value="1"/>
</dbReference>
<dbReference type="PROSITE" id="PS50932">
    <property type="entry name" value="HTH_LACI_2"/>
    <property type="match status" value="1"/>
</dbReference>
<evidence type="ECO:0000259" key="5">
    <source>
        <dbReference type="PROSITE" id="PS50932"/>
    </source>
</evidence>
<evidence type="ECO:0000256" key="1">
    <source>
        <dbReference type="ARBA" id="ARBA00023015"/>
    </source>
</evidence>
<keyword evidence="1" id="KW-0805">Transcription regulation</keyword>
<dbReference type="Pfam" id="PF00356">
    <property type="entry name" value="LacI"/>
    <property type="match status" value="1"/>
</dbReference>
<evidence type="ECO:0000256" key="3">
    <source>
        <dbReference type="ARBA" id="ARBA00023163"/>
    </source>
</evidence>
<feature type="domain" description="HTH lacI-type" evidence="5">
    <location>
        <begin position="14"/>
        <end position="68"/>
    </location>
</feature>
<accession>A0ABT6CFQ4</accession>
<dbReference type="PANTHER" id="PTHR30146">
    <property type="entry name" value="LACI-RELATED TRANSCRIPTIONAL REPRESSOR"/>
    <property type="match status" value="1"/>
</dbReference>
<dbReference type="Gene3D" id="3.40.50.2300">
    <property type="match status" value="2"/>
</dbReference>
<dbReference type="Gene3D" id="1.10.260.40">
    <property type="entry name" value="lambda repressor-like DNA-binding domains"/>
    <property type="match status" value="1"/>
</dbReference>
<keyword evidence="3" id="KW-0804">Transcription</keyword>
<keyword evidence="7" id="KW-1185">Reference proteome</keyword>
<name>A0ABT6CFQ4_9SPHN</name>
<dbReference type="RefSeq" id="WP_277275958.1">
    <property type="nucleotide sequence ID" value="NZ_JAROCY010000004.1"/>
</dbReference>
<protein>
    <submittedName>
        <fullName evidence="6">LacI family DNA-binding transcriptional regulator</fullName>
    </submittedName>
</protein>
<dbReference type="InterPro" id="IPR010982">
    <property type="entry name" value="Lambda_DNA-bd_dom_sf"/>
</dbReference>
<sequence length="359" mass="38778">MNDVRSRRRQSGRPTVSDVARVAQCSPMTVSRVVNGGGGVREETRIAVEAAIRQLNYAPNRAARSLAGASQLRIALLYSNPSAAYLSELLIGCMDAATRLDAHLMVERFDPEQDQAKAIAKLTESAIDGFLLPPPLCDDTALLARLRRAGAHAVLIGPGQAEAHHGVVMIDDYQAAYDMTRHILALGHCRIGFIIGNPQQSASALRLAGYRDAMAEAGAQVDEALVRQGQFTYRSGLDAAMDMLALANRPTAIFASNDDMAAGCIAAAHRNDLEVPRDLTVCGFDDTALASTIWPELTTIRQPIRKMAETGLEVLVQEIRDERADANGRPRLTTLEYELVRRESDAGPPAAKADRTPKA</sequence>
<evidence type="ECO:0000313" key="6">
    <source>
        <dbReference type="EMBL" id="MDF8332759.1"/>
    </source>
</evidence>
<evidence type="ECO:0000313" key="7">
    <source>
        <dbReference type="Proteomes" id="UP001222770"/>
    </source>
</evidence>
<dbReference type="GO" id="GO:0003677">
    <property type="term" value="F:DNA binding"/>
    <property type="evidence" value="ECO:0007669"/>
    <property type="project" value="UniProtKB-KW"/>
</dbReference>
<feature type="region of interest" description="Disordered" evidence="4">
    <location>
        <begin position="339"/>
        <end position="359"/>
    </location>
</feature>
<evidence type="ECO:0000256" key="2">
    <source>
        <dbReference type="ARBA" id="ARBA00023125"/>
    </source>
</evidence>
<comment type="caution">
    <text evidence="6">The sequence shown here is derived from an EMBL/GenBank/DDBJ whole genome shotgun (WGS) entry which is preliminary data.</text>
</comment>
<reference evidence="6 7" key="1">
    <citation type="submission" date="2023-03" db="EMBL/GenBank/DDBJ databases">
        <title>Novosphingobium cyanobacteriorum sp. nov., isolated from a eutrophic reservoir during the Microcystis bloom period.</title>
        <authorList>
            <person name="Kang M."/>
            <person name="Le V."/>
            <person name="Ko S.-R."/>
            <person name="Lee S.-A."/>
            <person name="Ahn C.-Y."/>
        </authorList>
    </citation>
    <scope>NUCLEOTIDE SEQUENCE [LARGE SCALE GENOMIC DNA]</scope>
    <source>
        <strain evidence="6 7">HBC54</strain>
    </source>
</reference>
<gene>
    <name evidence="6" type="ORF">POM99_06080</name>
</gene>
<keyword evidence="2 6" id="KW-0238">DNA-binding</keyword>
<dbReference type="Pfam" id="PF13377">
    <property type="entry name" value="Peripla_BP_3"/>
    <property type="match status" value="1"/>
</dbReference>
<dbReference type="InterPro" id="IPR028082">
    <property type="entry name" value="Peripla_BP_I"/>
</dbReference>
<dbReference type="PANTHER" id="PTHR30146:SF153">
    <property type="entry name" value="LACTOSE OPERON REPRESSOR"/>
    <property type="match status" value="1"/>
</dbReference>
<dbReference type="InterPro" id="IPR046335">
    <property type="entry name" value="LacI/GalR-like_sensor"/>
</dbReference>
<dbReference type="CDD" id="cd01545">
    <property type="entry name" value="PBP1_SalR"/>
    <property type="match status" value="1"/>
</dbReference>
<dbReference type="EMBL" id="JAROCY010000004">
    <property type="protein sequence ID" value="MDF8332759.1"/>
    <property type="molecule type" value="Genomic_DNA"/>
</dbReference>
<evidence type="ECO:0000256" key="4">
    <source>
        <dbReference type="SAM" id="MobiDB-lite"/>
    </source>
</evidence>
<dbReference type="CDD" id="cd01392">
    <property type="entry name" value="HTH_LacI"/>
    <property type="match status" value="1"/>
</dbReference>
<organism evidence="6 7">
    <name type="scientific">Novosphingobium cyanobacteriorum</name>
    <dbReference type="NCBI Taxonomy" id="3024215"/>
    <lineage>
        <taxon>Bacteria</taxon>
        <taxon>Pseudomonadati</taxon>
        <taxon>Pseudomonadota</taxon>
        <taxon>Alphaproteobacteria</taxon>
        <taxon>Sphingomonadales</taxon>
        <taxon>Sphingomonadaceae</taxon>
        <taxon>Novosphingobium</taxon>
    </lineage>
</organism>
<dbReference type="Proteomes" id="UP001222770">
    <property type="component" value="Unassembled WGS sequence"/>
</dbReference>
<proteinExistence type="predicted"/>